<accession>A0AAJ5BDC0</accession>
<gene>
    <name evidence="2" type="ORF">SAMN04488089_103279</name>
</gene>
<feature type="transmembrane region" description="Helical" evidence="1">
    <location>
        <begin position="7"/>
        <end position="28"/>
    </location>
</feature>
<evidence type="ECO:0000313" key="3">
    <source>
        <dbReference type="Proteomes" id="UP000183496"/>
    </source>
</evidence>
<keyword evidence="1" id="KW-0812">Transmembrane</keyword>
<keyword evidence="1" id="KW-1133">Transmembrane helix</keyword>
<dbReference type="RefSeq" id="WP_041889244.1">
    <property type="nucleotide sequence ID" value="NZ_CP010817.1"/>
</dbReference>
<dbReference type="EMBL" id="FOFY01000003">
    <property type="protein sequence ID" value="SEQ49453.1"/>
    <property type="molecule type" value="Genomic_DNA"/>
</dbReference>
<dbReference type="KEGG" id="mpw:MPR_0744"/>
<comment type="caution">
    <text evidence="2">The sequence shown here is derived from an EMBL/GenBank/DDBJ whole genome shotgun (WGS) entry which is preliminary data.</text>
</comment>
<sequence length="127" mass="14680">MKDLFYAVVYVLLFYLLVIVSFILGLSVFVEASGILFCLLLTLVVSVVILTLYKLNKKYLVYSLAKASMKRRWLWIAVLLSPFIVAIILAIIQYKILVILIYTSPLFITNIVFIRMNYKKVKALQNH</sequence>
<feature type="transmembrane region" description="Helical" evidence="1">
    <location>
        <begin position="73"/>
        <end position="92"/>
    </location>
</feature>
<reference evidence="2 3" key="1">
    <citation type="submission" date="2016-10" db="EMBL/GenBank/DDBJ databases">
        <authorList>
            <person name="Varghese N."/>
            <person name="Submissions S."/>
        </authorList>
    </citation>
    <scope>NUCLEOTIDE SEQUENCE [LARGE SCALE GENOMIC DNA]</scope>
    <source>
        <strain evidence="3">DSM 19823 / KCTC 23066 / CCTCC M 208030 / D25</strain>
    </source>
</reference>
<dbReference type="Proteomes" id="UP000183496">
    <property type="component" value="Unassembled WGS sequence"/>
</dbReference>
<feature type="transmembrane region" description="Helical" evidence="1">
    <location>
        <begin position="34"/>
        <end position="53"/>
    </location>
</feature>
<organism evidence="2 3">
    <name type="scientific">Myroides profundi</name>
    <dbReference type="NCBI Taxonomy" id="480520"/>
    <lineage>
        <taxon>Bacteria</taxon>
        <taxon>Pseudomonadati</taxon>
        <taxon>Bacteroidota</taxon>
        <taxon>Flavobacteriia</taxon>
        <taxon>Flavobacteriales</taxon>
        <taxon>Flavobacteriaceae</taxon>
        <taxon>Myroides</taxon>
    </lineage>
</organism>
<feature type="transmembrane region" description="Helical" evidence="1">
    <location>
        <begin position="98"/>
        <end position="118"/>
    </location>
</feature>
<name>A0AAJ5BDC0_MYRPR</name>
<protein>
    <submittedName>
        <fullName evidence="2">Uncharacterized protein</fullName>
    </submittedName>
</protein>
<proteinExistence type="predicted"/>
<keyword evidence="3" id="KW-1185">Reference proteome</keyword>
<evidence type="ECO:0000256" key="1">
    <source>
        <dbReference type="SAM" id="Phobius"/>
    </source>
</evidence>
<evidence type="ECO:0000313" key="2">
    <source>
        <dbReference type="EMBL" id="SEQ49453.1"/>
    </source>
</evidence>
<dbReference type="AlphaFoldDB" id="A0AAJ5BDC0"/>
<keyword evidence="1" id="KW-0472">Membrane</keyword>